<dbReference type="InterPro" id="IPR015797">
    <property type="entry name" value="NUDIX_hydrolase-like_dom_sf"/>
</dbReference>
<keyword evidence="5" id="KW-1185">Reference proteome</keyword>
<accession>A0A1W1XI08</accession>
<evidence type="ECO:0000256" key="1">
    <source>
        <dbReference type="ARBA" id="ARBA00001946"/>
    </source>
</evidence>
<comment type="cofactor">
    <cofactor evidence="1">
        <name>Mg(2+)</name>
        <dbReference type="ChEBI" id="CHEBI:18420"/>
    </cofactor>
</comment>
<dbReference type="PROSITE" id="PS00893">
    <property type="entry name" value="NUDIX_BOX"/>
    <property type="match status" value="1"/>
</dbReference>
<dbReference type="OrthoDB" id="5621792at2"/>
<dbReference type="Gene3D" id="3.90.79.10">
    <property type="entry name" value="Nucleoside Triphosphate Pyrophosphohydrolase"/>
    <property type="match status" value="1"/>
</dbReference>
<organism evidence="4 5">
    <name type="scientific">Andreprevotia lacus DSM 23236</name>
    <dbReference type="NCBI Taxonomy" id="1121001"/>
    <lineage>
        <taxon>Bacteria</taxon>
        <taxon>Pseudomonadati</taxon>
        <taxon>Pseudomonadota</taxon>
        <taxon>Betaproteobacteria</taxon>
        <taxon>Neisseriales</taxon>
        <taxon>Chitinibacteraceae</taxon>
        <taxon>Andreprevotia</taxon>
    </lineage>
</organism>
<evidence type="ECO:0000313" key="5">
    <source>
        <dbReference type="Proteomes" id="UP000192761"/>
    </source>
</evidence>
<dbReference type="STRING" id="1121001.SAMN02745857_01553"/>
<dbReference type="InterPro" id="IPR000086">
    <property type="entry name" value="NUDIX_hydrolase_dom"/>
</dbReference>
<dbReference type="AlphaFoldDB" id="A0A1W1XI08"/>
<evidence type="ECO:0000259" key="3">
    <source>
        <dbReference type="PROSITE" id="PS51462"/>
    </source>
</evidence>
<dbReference type="Pfam" id="PF15916">
    <property type="entry name" value="DUF4743"/>
    <property type="match status" value="1"/>
</dbReference>
<dbReference type="RefSeq" id="WP_084090215.1">
    <property type="nucleotide sequence ID" value="NZ_FWXD01000007.1"/>
</dbReference>
<evidence type="ECO:0000256" key="2">
    <source>
        <dbReference type="ARBA" id="ARBA00022801"/>
    </source>
</evidence>
<feature type="domain" description="Nudix hydrolase" evidence="3">
    <location>
        <begin position="120"/>
        <end position="257"/>
    </location>
</feature>
<proteinExistence type="predicted"/>
<dbReference type="PROSITE" id="PS51462">
    <property type="entry name" value="NUDIX"/>
    <property type="match status" value="1"/>
</dbReference>
<keyword evidence="2" id="KW-0378">Hydrolase</keyword>
<dbReference type="EMBL" id="FWXD01000007">
    <property type="protein sequence ID" value="SMC23141.1"/>
    <property type="molecule type" value="Genomic_DNA"/>
</dbReference>
<dbReference type="InterPro" id="IPR020084">
    <property type="entry name" value="NUDIX_hydrolase_CS"/>
</dbReference>
<dbReference type="CDD" id="cd03676">
    <property type="entry name" value="NUDIX_Tnr3_like"/>
    <property type="match status" value="1"/>
</dbReference>
<reference evidence="4 5" key="1">
    <citation type="submission" date="2017-04" db="EMBL/GenBank/DDBJ databases">
        <authorList>
            <person name="Afonso C.L."/>
            <person name="Miller P.J."/>
            <person name="Scott M.A."/>
            <person name="Spackman E."/>
            <person name="Goraichik I."/>
            <person name="Dimitrov K.M."/>
            <person name="Suarez D.L."/>
            <person name="Swayne D.E."/>
        </authorList>
    </citation>
    <scope>NUCLEOTIDE SEQUENCE [LARGE SCALE GENOMIC DNA]</scope>
    <source>
        <strain evidence="4 5">DSM 23236</strain>
    </source>
</reference>
<dbReference type="Pfam" id="PF00293">
    <property type="entry name" value="NUDIX"/>
    <property type="match status" value="1"/>
</dbReference>
<evidence type="ECO:0000313" key="4">
    <source>
        <dbReference type="EMBL" id="SMC23141.1"/>
    </source>
</evidence>
<dbReference type="Proteomes" id="UP000192761">
    <property type="component" value="Unassembled WGS sequence"/>
</dbReference>
<protein>
    <recommendedName>
        <fullName evidence="3">Nudix hydrolase domain-containing protein</fullName>
    </recommendedName>
</protein>
<dbReference type="GO" id="GO:0016787">
    <property type="term" value="F:hydrolase activity"/>
    <property type="evidence" value="ECO:0007669"/>
    <property type="project" value="UniProtKB-KW"/>
</dbReference>
<dbReference type="InterPro" id="IPR031804">
    <property type="entry name" value="DUF4743"/>
</dbReference>
<sequence length="265" mass="28715">MDAITAYLASQPVFSTAGLTCFVVAGLPVGWLEATTVDYLLAHDPRFALQDQALHLAHELAQHERSALLQATAEAMQLAGLIRGWRNERYTCYAADGAGGLDLQHPLFELERAAFRRFGLCSRAVHINGYTADGRLWLGRRAATKSIDPNKRDNLAAGGLPTGETVLGCVIRELWEEAGVPAELACQAVEIEALRTTRNEADGTHDEIIYCFDLLLPDDFTPHNTDGEVAGFSALPASDAAPLLPEFTWDAGLVTARFLLRQAGA</sequence>
<gene>
    <name evidence="4" type="ORF">SAMN02745857_01553</name>
</gene>
<name>A0A1W1XI08_9NEIS</name>
<dbReference type="SUPFAM" id="SSF55811">
    <property type="entry name" value="Nudix"/>
    <property type="match status" value="1"/>
</dbReference>